<keyword evidence="6" id="KW-1185">Reference proteome</keyword>
<dbReference type="Pfam" id="PF00294">
    <property type="entry name" value="PfkB"/>
    <property type="match status" value="1"/>
</dbReference>
<dbReference type="PROSITE" id="PS00584">
    <property type="entry name" value="PFKB_KINASES_2"/>
    <property type="match status" value="1"/>
</dbReference>
<comment type="similarity">
    <text evidence="1">Belongs to the carbohydrate kinase PfkB family.</text>
</comment>
<dbReference type="RefSeq" id="WP_090668009.1">
    <property type="nucleotide sequence ID" value="NZ_FNIT01000001.1"/>
</dbReference>
<sequence>MSERRIAFLGECMVELYHRLGDEPDMLRRTVGGDTLNAAVYCRRALGDAGEVSVGYVTRVGDDPFGREIPAFCAAHGIATDLIEVSAGETTGIYAISRDDAGERSFSYWRSAAAARRLFAERAHKDVEASVEACDALFFSGISLAILSPEGRERLLGLARRMRQAGKLVGFDGNYRPRLWSDVATARRAIRAGHAVATLTMPGLDDEHALFGEETAEAAARRLLEFGAKAAIVKRGGGAAILLDDAGLREVDAPALPGPIVDTTAAGDSFDGAALATLLQGGDLDAAARAGHRMAGLVIGGYGAIVDDPRTHWSAGPLAA</sequence>
<dbReference type="CDD" id="cd01166">
    <property type="entry name" value="KdgK"/>
    <property type="match status" value="1"/>
</dbReference>
<reference evidence="5 6" key="1">
    <citation type="submission" date="2016-10" db="EMBL/GenBank/DDBJ databases">
        <authorList>
            <person name="de Groot N.N."/>
        </authorList>
    </citation>
    <scope>NUCLEOTIDE SEQUENCE [LARGE SCALE GENOMIC DNA]</scope>
    <source>
        <strain evidence="6">L7-484,KACC 16230,DSM 25025</strain>
    </source>
</reference>
<feature type="domain" description="Carbohydrate kinase PfkB" evidence="4">
    <location>
        <begin position="5"/>
        <end position="307"/>
    </location>
</feature>
<accession>A0A1H0CM09</accession>
<dbReference type="GO" id="GO:0042840">
    <property type="term" value="P:D-glucuronate catabolic process"/>
    <property type="evidence" value="ECO:0007669"/>
    <property type="project" value="TreeGrafter"/>
</dbReference>
<dbReference type="PANTHER" id="PTHR43085">
    <property type="entry name" value="HEXOKINASE FAMILY MEMBER"/>
    <property type="match status" value="1"/>
</dbReference>
<dbReference type="Proteomes" id="UP000198793">
    <property type="component" value="Unassembled WGS sequence"/>
</dbReference>
<dbReference type="EMBL" id="FNIT01000001">
    <property type="protein sequence ID" value="SDN58904.1"/>
    <property type="molecule type" value="Genomic_DNA"/>
</dbReference>
<dbReference type="InterPro" id="IPR050306">
    <property type="entry name" value="PfkB_Carbo_kinase"/>
</dbReference>
<evidence type="ECO:0000259" key="4">
    <source>
        <dbReference type="Pfam" id="PF00294"/>
    </source>
</evidence>
<dbReference type="GO" id="GO:0005829">
    <property type="term" value="C:cytosol"/>
    <property type="evidence" value="ECO:0007669"/>
    <property type="project" value="TreeGrafter"/>
</dbReference>
<evidence type="ECO:0000256" key="2">
    <source>
        <dbReference type="ARBA" id="ARBA00022679"/>
    </source>
</evidence>
<dbReference type="Gene3D" id="3.40.1190.20">
    <property type="match status" value="1"/>
</dbReference>
<dbReference type="PANTHER" id="PTHR43085:SF15">
    <property type="entry name" value="2-DEHYDRO-3-DEOXYGLUCONOKINASE"/>
    <property type="match status" value="1"/>
</dbReference>
<dbReference type="InterPro" id="IPR029056">
    <property type="entry name" value="Ribokinase-like"/>
</dbReference>
<dbReference type="GO" id="GO:0008673">
    <property type="term" value="F:2-dehydro-3-deoxygluconokinase activity"/>
    <property type="evidence" value="ECO:0007669"/>
    <property type="project" value="TreeGrafter"/>
</dbReference>
<keyword evidence="2" id="KW-0808">Transferase</keyword>
<keyword evidence="3 5" id="KW-0418">Kinase</keyword>
<dbReference type="InterPro" id="IPR002173">
    <property type="entry name" value="Carboh/pur_kinase_PfkB_CS"/>
</dbReference>
<name>A0A1H0CM09_9HYPH</name>
<evidence type="ECO:0000256" key="1">
    <source>
        <dbReference type="ARBA" id="ARBA00010688"/>
    </source>
</evidence>
<protein>
    <submittedName>
        <fullName evidence="5">2-keto-3-deoxygluconate kinase</fullName>
    </submittedName>
</protein>
<dbReference type="OrthoDB" id="9776822at2"/>
<evidence type="ECO:0000313" key="5">
    <source>
        <dbReference type="EMBL" id="SDN58904.1"/>
    </source>
</evidence>
<dbReference type="AlphaFoldDB" id="A0A1H0CM09"/>
<proteinExistence type="inferred from homology"/>
<dbReference type="InterPro" id="IPR011611">
    <property type="entry name" value="PfkB_dom"/>
</dbReference>
<dbReference type="SUPFAM" id="SSF53613">
    <property type="entry name" value="Ribokinase-like"/>
    <property type="match status" value="1"/>
</dbReference>
<dbReference type="GO" id="GO:0019698">
    <property type="term" value="P:D-galacturonate catabolic process"/>
    <property type="evidence" value="ECO:0007669"/>
    <property type="project" value="TreeGrafter"/>
</dbReference>
<dbReference type="STRING" id="1166073.SAMN05192530_101371"/>
<dbReference type="GO" id="GO:0006974">
    <property type="term" value="P:DNA damage response"/>
    <property type="evidence" value="ECO:0007669"/>
    <property type="project" value="TreeGrafter"/>
</dbReference>
<gene>
    <name evidence="5" type="ORF">SAMN05192530_101371</name>
</gene>
<evidence type="ECO:0000313" key="6">
    <source>
        <dbReference type="Proteomes" id="UP000198793"/>
    </source>
</evidence>
<organism evidence="5 6">
    <name type="scientific">Aureimonas jatrophae</name>
    <dbReference type="NCBI Taxonomy" id="1166073"/>
    <lineage>
        <taxon>Bacteria</taxon>
        <taxon>Pseudomonadati</taxon>
        <taxon>Pseudomonadota</taxon>
        <taxon>Alphaproteobacteria</taxon>
        <taxon>Hyphomicrobiales</taxon>
        <taxon>Aurantimonadaceae</taxon>
        <taxon>Aureimonas</taxon>
    </lineage>
</organism>
<evidence type="ECO:0000256" key="3">
    <source>
        <dbReference type="ARBA" id="ARBA00022777"/>
    </source>
</evidence>